<evidence type="ECO:0000256" key="2">
    <source>
        <dbReference type="ARBA" id="ARBA00022475"/>
    </source>
</evidence>
<feature type="transmembrane region" description="Helical" evidence="6">
    <location>
        <begin position="100"/>
        <end position="118"/>
    </location>
</feature>
<dbReference type="eggNOG" id="COG3431">
    <property type="taxonomic scope" value="Bacteria"/>
</dbReference>
<dbReference type="KEGG" id="syc:syc1775_d"/>
<accession>A0A0H3K789</accession>
<organism evidence="7 8">
    <name type="scientific">Synechococcus sp. (strain ATCC 27144 / PCC 6301 / SAUG 1402/1)</name>
    <name type="common">Anacystis nidulans</name>
    <dbReference type="NCBI Taxonomy" id="269084"/>
    <lineage>
        <taxon>Bacteria</taxon>
        <taxon>Bacillati</taxon>
        <taxon>Cyanobacteriota</taxon>
        <taxon>Cyanophyceae</taxon>
        <taxon>Synechococcales</taxon>
        <taxon>Synechococcaceae</taxon>
        <taxon>Synechococcus</taxon>
    </lineage>
</organism>
<feature type="transmembrane region" description="Helical" evidence="6">
    <location>
        <begin position="65"/>
        <end position="88"/>
    </location>
</feature>
<dbReference type="AlphaFoldDB" id="A0A0H3K789"/>
<dbReference type="GeneID" id="72431214"/>
<feature type="transmembrane region" description="Helical" evidence="6">
    <location>
        <begin position="130"/>
        <end position="147"/>
    </location>
</feature>
<evidence type="ECO:0000313" key="8">
    <source>
        <dbReference type="Proteomes" id="UP000001175"/>
    </source>
</evidence>
<dbReference type="InterPro" id="IPR020948">
    <property type="entry name" value="P_starv_induced_PsiE-like"/>
</dbReference>
<evidence type="ECO:0000256" key="6">
    <source>
        <dbReference type="SAM" id="Phobius"/>
    </source>
</evidence>
<name>A0A0H3K789_SYNP6</name>
<gene>
    <name evidence="7" type="ordered locus">syc1775_d</name>
</gene>
<evidence type="ECO:0008006" key="9">
    <source>
        <dbReference type="Google" id="ProtNLM"/>
    </source>
</evidence>
<comment type="subcellular location">
    <subcellularLocation>
        <location evidence="1">Cell membrane</location>
        <topology evidence="1">Multi-pass membrane protein</topology>
    </subcellularLocation>
</comment>
<proteinExistence type="predicted"/>
<keyword evidence="3 6" id="KW-0812">Transmembrane</keyword>
<feature type="transmembrane region" description="Helical" evidence="6">
    <location>
        <begin position="31"/>
        <end position="53"/>
    </location>
</feature>
<keyword evidence="4 6" id="KW-1133">Transmembrane helix</keyword>
<evidence type="ECO:0000256" key="5">
    <source>
        <dbReference type="ARBA" id="ARBA00023136"/>
    </source>
</evidence>
<evidence type="ECO:0000256" key="3">
    <source>
        <dbReference type="ARBA" id="ARBA00022692"/>
    </source>
</evidence>
<evidence type="ECO:0000256" key="4">
    <source>
        <dbReference type="ARBA" id="ARBA00022989"/>
    </source>
</evidence>
<dbReference type="Pfam" id="PF06146">
    <property type="entry name" value="PsiE"/>
    <property type="match status" value="1"/>
</dbReference>
<dbReference type="EMBL" id="AP008231">
    <property type="protein sequence ID" value="BAD79965.1"/>
    <property type="molecule type" value="Genomic_DNA"/>
</dbReference>
<dbReference type="Proteomes" id="UP000001175">
    <property type="component" value="Chromosome"/>
</dbReference>
<dbReference type="GO" id="GO:0005886">
    <property type="term" value="C:plasma membrane"/>
    <property type="evidence" value="ECO:0007669"/>
    <property type="project" value="UniProtKB-SubCell"/>
</dbReference>
<dbReference type="RefSeq" id="WP_011244085.1">
    <property type="nucleotide sequence ID" value="NC_006576.1"/>
</dbReference>
<protein>
    <recommendedName>
        <fullName evidence="9">Phosphate-starvation-inducible PsiE family protein</fullName>
    </recommendedName>
</protein>
<keyword evidence="2" id="KW-1003">Cell membrane</keyword>
<sequence length="157" mass="17542">MAPRYRRLARLGQLWSDSDSFLTLVSSLEKFIAKVLSLAMIVVIIVSTIDLGIFLVKNLFVFDPFFLKSALFEVFGMFLSVLIALEILENITAYLRRNVIQVELVVATSLIAIARKLIILDVNKISTGELFGLGFAVLALAISYWIVRSAPARNSHH</sequence>
<evidence type="ECO:0000256" key="1">
    <source>
        <dbReference type="ARBA" id="ARBA00004651"/>
    </source>
</evidence>
<keyword evidence="5 6" id="KW-0472">Membrane</keyword>
<reference evidence="7 8" key="1">
    <citation type="journal article" date="2007" name="Photosyn. Res.">
        <title>Complete nucleotide sequence of the freshwater unicellular cyanobacterium Synechococcus elongatus PCC 6301 chromosome: gene content and organization.</title>
        <authorList>
            <person name="Sugita C."/>
            <person name="Ogata K."/>
            <person name="Shikata M."/>
            <person name="Jikuya H."/>
            <person name="Takano J."/>
            <person name="Furumichi M."/>
            <person name="Kanehisa M."/>
            <person name="Omata T."/>
            <person name="Sugiura M."/>
            <person name="Sugita M."/>
        </authorList>
    </citation>
    <scope>NUCLEOTIDE SEQUENCE [LARGE SCALE GENOMIC DNA]</scope>
    <source>
        <strain evidence="8">ATCC 27144 / PCC 6301 / SAUG 1402/1</strain>
    </source>
</reference>
<evidence type="ECO:0000313" key="7">
    <source>
        <dbReference type="EMBL" id="BAD79965.1"/>
    </source>
</evidence>